<gene>
    <name evidence="2" type="ORF">THAOC_32389</name>
</gene>
<comment type="caution">
    <text evidence="2">The sequence shown here is derived from an EMBL/GenBank/DDBJ whole genome shotgun (WGS) entry which is preliminary data.</text>
</comment>
<name>K0R7C0_THAOC</name>
<feature type="non-terminal residue" evidence="2">
    <location>
        <position position="703"/>
    </location>
</feature>
<dbReference type="AlphaFoldDB" id="K0R7C0"/>
<evidence type="ECO:0000313" key="2">
    <source>
        <dbReference type="EMBL" id="EJK48785.1"/>
    </source>
</evidence>
<accession>K0R7C0</accession>
<feature type="region of interest" description="Disordered" evidence="1">
    <location>
        <begin position="1"/>
        <end position="29"/>
    </location>
</feature>
<feature type="region of interest" description="Disordered" evidence="1">
    <location>
        <begin position="165"/>
        <end position="210"/>
    </location>
</feature>
<dbReference type="EMBL" id="AGNL01045423">
    <property type="protein sequence ID" value="EJK48785.1"/>
    <property type="molecule type" value="Genomic_DNA"/>
</dbReference>
<evidence type="ECO:0008006" key="4">
    <source>
        <dbReference type="Google" id="ProtNLM"/>
    </source>
</evidence>
<keyword evidence="3" id="KW-1185">Reference proteome</keyword>
<evidence type="ECO:0000256" key="1">
    <source>
        <dbReference type="SAM" id="MobiDB-lite"/>
    </source>
</evidence>
<dbReference type="Gene3D" id="2.60.120.260">
    <property type="entry name" value="Galactose-binding domain-like"/>
    <property type="match status" value="1"/>
</dbReference>
<feature type="compositionally biased region" description="Polar residues" evidence="1">
    <location>
        <begin position="200"/>
        <end position="210"/>
    </location>
</feature>
<reference evidence="2 3" key="1">
    <citation type="journal article" date="2012" name="Genome Biol.">
        <title>Genome and low-iron response of an oceanic diatom adapted to chronic iron limitation.</title>
        <authorList>
            <person name="Lommer M."/>
            <person name="Specht M."/>
            <person name="Roy A.S."/>
            <person name="Kraemer L."/>
            <person name="Andreson R."/>
            <person name="Gutowska M.A."/>
            <person name="Wolf J."/>
            <person name="Bergner S.V."/>
            <person name="Schilhabel M.B."/>
            <person name="Klostermeier U.C."/>
            <person name="Beiko R.G."/>
            <person name="Rosenstiel P."/>
            <person name="Hippler M."/>
            <person name="Laroche J."/>
        </authorList>
    </citation>
    <scope>NUCLEOTIDE SEQUENCE [LARGE SCALE GENOMIC DNA]</scope>
    <source>
        <strain evidence="2 3">CCMP1005</strain>
    </source>
</reference>
<dbReference type="Proteomes" id="UP000266841">
    <property type="component" value="Unassembled WGS sequence"/>
</dbReference>
<feature type="region of interest" description="Disordered" evidence="1">
    <location>
        <begin position="545"/>
        <end position="572"/>
    </location>
</feature>
<organism evidence="2 3">
    <name type="scientific">Thalassiosira oceanica</name>
    <name type="common">Marine diatom</name>
    <dbReference type="NCBI Taxonomy" id="159749"/>
    <lineage>
        <taxon>Eukaryota</taxon>
        <taxon>Sar</taxon>
        <taxon>Stramenopiles</taxon>
        <taxon>Ochrophyta</taxon>
        <taxon>Bacillariophyta</taxon>
        <taxon>Coscinodiscophyceae</taxon>
        <taxon>Thalassiosirophycidae</taxon>
        <taxon>Thalassiosirales</taxon>
        <taxon>Thalassiosiraceae</taxon>
        <taxon>Thalassiosira</taxon>
    </lineage>
</organism>
<feature type="region of interest" description="Disordered" evidence="1">
    <location>
        <begin position="684"/>
        <end position="703"/>
    </location>
</feature>
<proteinExistence type="predicted"/>
<protein>
    <recommendedName>
        <fullName evidence="4">WSC domain-containing protein</fullName>
    </recommendedName>
</protein>
<sequence>MTSRRRCWEDNGEVNESSGKPTMTGPPGEVCRGATRREGQVGPTVAVKRKSTPAAVSTLPKAFGAGAVCLLLQCPFGQPALLRPCAASELSYHAGSLLIAGEDFRRAVIQKPLFSSGTPPHFFGIYENLTSLSFLSSVQPCGHGTALSPLSRTPPVNEKDQVLFGEEESEIDPSNTLAEKHKNRRLLRSEERTTVTTSSPNSKSSLEASLGQNNGYKFGAQNHESFVKHSSTRRLAQDWVLVATITSYHGYSTIVSETEIETCGDCKLSDDAINALDFDLLRFEPFTPSDTRPITYFDFSNKIFDGTALVEPCSTPWTLSETDALAGIFGGEETETCCGFPVCNFGRGHCGGKVKSAYGWGNGGACLNPNDRPVVGLSGAQYGSGVRIYVWSLPATTSPTTSPTSSPVTSAVAIGCFMEGDVGGPGTNLVPVNNNPVETCRAHCQDQGKPYMSFSCAGQGAGQYCGCHTESDFSSETERPSYECRGECTHSSSASCSGRSDDGSRVDTNCPGWWDGSANVSVFEGYSLGASWRTMIYPVEILTESPTMSPTSSPTTLSPTTSPTTSQPTLLESSGSLSVNEVQVINESSTNVAVSFAVAVTMSSTDGGNVPANVVDGDTNTAARTLDESMPWLQIELAQETDISKVIIDSDGELSSARISLLDEEGNTVFAAEGSVLAAATNGSGALEINGPDFQNAKTSSPL</sequence>
<dbReference type="SUPFAM" id="SSF49785">
    <property type="entry name" value="Galactose-binding domain-like"/>
    <property type="match status" value="1"/>
</dbReference>
<dbReference type="InterPro" id="IPR008979">
    <property type="entry name" value="Galactose-bd-like_sf"/>
</dbReference>
<feature type="region of interest" description="Disordered" evidence="1">
    <location>
        <begin position="486"/>
        <end position="505"/>
    </location>
</feature>
<evidence type="ECO:0000313" key="3">
    <source>
        <dbReference type="Proteomes" id="UP000266841"/>
    </source>
</evidence>